<accession>B7WQ87</accession>
<organism evidence="1 2">
    <name type="scientific">Comamonas testosteroni (strain DSM 14576 / KF-1)</name>
    <name type="common">Pseudomonas testosteroni</name>
    <dbReference type="NCBI Taxonomy" id="399795"/>
    <lineage>
        <taxon>Bacteria</taxon>
        <taxon>Pseudomonadati</taxon>
        <taxon>Pseudomonadota</taxon>
        <taxon>Betaproteobacteria</taxon>
        <taxon>Burkholderiales</taxon>
        <taxon>Comamonadaceae</taxon>
        <taxon>Comamonas</taxon>
    </lineage>
</organism>
<proteinExistence type="predicted"/>
<comment type="caution">
    <text evidence="1">The sequence shown here is derived from an EMBL/GenBank/DDBJ whole genome shotgun (WGS) entry which is preliminary data.</text>
</comment>
<dbReference type="EMBL" id="AAUJ02000001">
    <property type="protein sequence ID" value="EED65058.1"/>
    <property type="molecule type" value="Genomic_DNA"/>
</dbReference>
<protein>
    <submittedName>
        <fullName evidence="1">Uncharacterized protein</fullName>
    </submittedName>
</protein>
<evidence type="ECO:0000313" key="2">
    <source>
        <dbReference type="Proteomes" id="UP000003039"/>
    </source>
</evidence>
<dbReference type="AlphaFoldDB" id="B7WQ87"/>
<sequence>MKLSEPQERLVRKLKDGAELRHHVDTGLFRLRDAITTRSVHPATVESLLRVGVINKSLDGSCRLA</sequence>
<dbReference type="Proteomes" id="UP000003039">
    <property type="component" value="Unassembled WGS sequence"/>
</dbReference>
<dbReference type="OrthoDB" id="9927671at2"/>
<dbReference type="RefSeq" id="WP_003049900.1">
    <property type="nucleotide sequence ID" value="NZ_AAUJ02000001.1"/>
</dbReference>
<name>B7WQ87_COMTK</name>
<evidence type="ECO:0000313" key="1">
    <source>
        <dbReference type="EMBL" id="EED65058.1"/>
    </source>
</evidence>
<gene>
    <name evidence="1" type="ORF">CtesDRAFT_PD0004</name>
</gene>
<reference evidence="1 2" key="1">
    <citation type="journal article" date="2004" name="Appl. Environ. Microbiol.">
        <title>Mineralization of individual congeners of linear alkylbenzenesulfonate by defined pairs of heterotrophic bacteria.</title>
        <authorList>
            <person name="Schleheck D."/>
            <person name="Knepper T.P."/>
            <person name="Fischer K."/>
            <person name="Cook A.M."/>
        </authorList>
    </citation>
    <scope>NUCLEOTIDE SEQUENCE [LARGE SCALE GENOMIC DNA]</scope>
    <source>
        <strain evidence="2">DSM 14576 / KF-1</strain>
    </source>
</reference>